<keyword evidence="3" id="KW-0479">Metal-binding</keyword>
<dbReference type="PANTHER" id="PTHR42940:SF8">
    <property type="entry name" value="VACUOLAR PROTEIN SORTING-ASSOCIATED PROTEIN 11"/>
    <property type="match status" value="1"/>
</dbReference>
<evidence type="ECO:0000256" key="5">
    <source>
        <dbReference type="ARBA" id="ARBA00023002"/>
    </source>
</evidence>
<comment type="cofactor">
    <cofactor evidence="1">
        <name>Zn(2+)</name>
        <dbReference type="ChEBI" id="CHEBI:29105"/>
    </cofactor>
</comment>
<dbReference type="InterPro" id="IPR011032">
    <property type="entry name" value="GroES-like_sf"/>
</dbReference>
<dbReference type="InterPro" id="IPR013149">
    <property type="entry name" value="ADH-like_C"/>
</dbReference>
<keyword evidence="6" id="KW-0520">NAD</keyword>
<evidence type="ECO:0000256" key="4">
    <source>
        <dbReference type="ARBA" id="ARBA00022833"/>
    </source>
</evidence>
<dbReference type="InterPro" id="IPR013154">
    <property type="entry name" value="ADH-like_N"/>
</dbReference>
<accession>A0A9W8YJW3</accession>
<feature type="domain" description="Enoyl reductase (ER)" evidence="7">
    <location>
        <begin position="25"/>
        <end position="353"/>
    </location>
</feature>
<dbReference type="InterPro" id="IPR036291">
    <property type="entry name" value="NAD(P)-bd_dom_sf"/>
</dbReference>
<comment type="caution">
    <text evidence="8">The sequence shown here is derived from an EMBL/GenBank/DDBJ whole genome shotgun (WGS) entry which is preliminary data.</text>
</comment>
<dbReference type="GO" id="GO:0004022">
    <property type="term" value="F:alcohol dehydrogenase (NAD+) activity"/>
    <property type="evidence" value="ECO:0007669"/>
    <property type="project" value="TreeGrafter"/>
</dbReference>
<evidence type="ECO:0000256" key="3">
    <source>
        <dbReference type="ARBA" id="ARBA00022723"/>
    </source>
</evidence>
<dbReference type="Proteomes" id="UP001140453">
    <property type="component" value="Unassembled WGS sequence"/>
</dbReference>
<evidence type="ECO:0000256" key="1">
    <source>
        <dbReference type="ARBA" id="ARBA00001947"/>
    </source>
</evidence>
<organism evidence="8 9">
    <name type="scientific">Gnomoniopsis smithogilvyi</name>
    <dbReference type="NCBI Taxonomy" id="1191159"/>
    <lineage>
        <taxon>Eukaryota</taxon>
        <taxon>Fungi</taxon>
        <taxon>Dikarya</taxon>
        <taxon>Ascomycota</taxon>
        <taxon>Pezizomycotina</taxon>
        <taxon>Sordariomycetes</taxon>
        <taxon>Sordariomycetidae</taxon>
        <taxon>Diaporthales</taxon>
        <taxon>Gnomoniaceae</taxon>
        <taxon>Gnomoniopsis</taxon>
    </lineage>
</organism>
<dbReference type="SUPFAM" id="SSF51735">
    <property type="entry name" value="NAD(P)-binding Rossmann-fold domains"/>
    <property type="match status" value="1"/>
</dbReference>
<dbReference type="SUPFAM" id="SSF50129">
    <property type="entry name" value="GroES-like"/>
    <property type="match status" value="1"/>
</dbReference>
<keyword evidence="4" id="KW-0862">Zinc</keyword>
<dbReference type="Gene3D" id="3.90.180.10">
    <property type="entry name" value="Medium-chain alcohol dehydrogenases, catalytic domain"/>
    <property type="match status" value="1"/>
</dbReference>
<keyword evidence="5" id="KW-0560">Oxidoreductase</keyword>
<dbReference type="InterPro" id="IPR020843">
    <property type="entry name" value="ER"/>
</dbReference>
<comment type="similarity">
    <text evidence="2">Belongs to the zinc-containing alcohol dehydrogenase family.</text>
</comment>
<name>A0A9W8YJW3_9PEZI</name>
<gene>
    <name evidence="8" type="ORF">N0V93_009016</name>
</gene>
<dbReference type="GO" id="GO:0005737">
    <property type="term" value="C:cytoplasm"/>
    <property type="evidence" value="ECO:0007669"/>
    <property type="project" value="TreeGrafter"/>
</dbReference>
<proteinExistence type="inferred from homology"/>
<evidence type="ECO:0000313" key="9">
    <source>
        <dbReference type="Proteomes" id="UP001140453"/>
    </source>
</evidence>
<dbReference type="AlphaFoldDB" id="A0A9W8YJW3"/>
<evidence type="ECO:0000259" key="7">
    <source>
        <dbReference type="SMART" id="SM00829"/>
    </source>
</evidence>
<dbReference type="EMBL" id="JAPEVB010000006">
    <property type="protein sequence ID" value="KAJ4386124.1"/>
    <property type="molecule type" value="Genomic_DNA"/>
</dbReference>
<evidence type="ECO:0000256" key="6">
    <source>
        <dbReference type="ARBA" id="ARBA00023027"/>
    </source>
</evidence>
<evidence type="ECO:0000256" key="2">
    <source>
        <dbReference type="ARBA" id="ARBA00008072"/>
    </source>
</evidence>
<dbReference type="OrthoDB" id="256333at2759"/>
<sequence>MATSNLPKDMKAIQVVEFNKPYQINTVPVPDPSTLGPHDLLVKIAAASYCHTDSMIQSGVFGTSLPIIASHEGAGTVVATGSSATNFQGTRVMCGLPFHPCEKCIDCTGPVENWRQYCANIEGHCGVHRNGFFAEYALCDARSTTILPNEISFLSAAPLACAGRTVWRGVEQAGLAPGQWIAIVGSGGGLGHLGVQFAKKKGLKVVGIDARDDGLAITEAVGADVVVDARKGKDEVVKDVQAATPDGVGVDATVTLADAGPAAALGCAVTKMHGTMVQVAQPEQVSIPFQELVFRDIRVKGSVVASPGESEAMVRFIAEHGVRVRTNVYEGFDKIEELLGVIHGGKIQGKAVIIVDKAQIEKEKELGATY</sequence>
<protein>
    <recommendedName>
        <fullName evidence="7">Enoyl reductase (ER) domain-containing protein</fullName>
    </recommendedName>
</protein>
<dbReference type="Pfam" id="PF08240">
    <property type="entry name" value="ADH_N"/>
    <property type="match status" value="1"/>
</dbReference>
<evidence type="ECO:0000313" key="8">
    <source>
        <dbReference type="EMBL" id="KAJ4386124.1"/>
    </source>
</evidence>
<reference evidence="8" key="1">
    <citation type="submission" date="2022-10" db="EMBL/GenBank/DDBJ databases">
        <title>Tapping the CABI collections for fungal endophytes: first genome assemblies for Collariella, Neodidymelliopsis, Ascochyta clinopodiicola, Didymella pomorum, Didymosphaeria variabile, Neocosmospora piperis and Neocucurbitaria cava.</title>
        <authorList>
            <person name="Hill R."/>
        </authorList>
    </citation>
    <scope>NUCLEOTIDE SEQUENCE</scope>
    <source>
        <strain evidence="8">IMI 355082</strain>
    </source>
</reference>
<dbReference type="Gene3D" id="3.40.50.720">
    <property type="entry name" value="NAD(P)-binding Rossmann-like Domain"/>
    <property type="match status" value="1"/>
</dbReference>
<dbReference type="Pfam" id="PF00107">
    <property type="entry name" value="ADH_zinc_N"/>
    <property type="match status" value="1"/>
</dbReference>
<keyword evidence="9" id="KW-1185">Reference proteome</keyword>
<dbReference type="PANTHER" id="PTHR42940">
    <property type="entry name" value="ALCOHOL DEHYDROGENASE 1-RELATED"/>
    <property type="match status" value="1"/>
</dbReference>
<dbReference type="GO" id="GO:0046872">
    <property type="term" value="F:metal ion binding"/>
    <property type="evidence" value="ECO:0007669"/>
    <property type="project" value="UniProtKB-KW"/>
</dbReference>
<dbReference type="FunFam" id="3.40.50.720:FF:000039">
    <property type="entry name" value="Alcohol dehydrogenase AdhP"/>
    <property type="match status" value="1"/>
</dbReference>
<dbReference type="SMART" id="SM00829">
    <property type="entry name" value="PKS_ER"/>
    <property type="match status" value="1"/>
</dbReference>